<dbReference type="EMBL" id="LQCK02000011">
    <property type="protein sequence ID" value="KZB95793.1"/>
    <property type="molecule type" value="Genomic_DNA"/>
</dbReference>
<protein>
    <submittedName>
        <fullName evidence="1">Uncharacterized protein</fullName>
    </submittedName>
</protein>
<sequence>METTAVAIDLSLAAEALKKDDGDRALLNAIERVRRLASCAVDLEHARKACAVLDRLEEADLPDTDKRPIKQSLLYSAISWYIRATWTSARKGERGSFAPKFDGHLAAMHDQIRDLRNGALAHVNFDADNGGDHPWHNACVALVADGERSAVYAFAGSTDFDESVQQILAVLVPAAQQQMAGSLDDARRSVEKMVAMATVGGVEFDIERYGVDLRLLFGSIENGKRALREILA</sequence>
<proteinExistence type="predicted"/>
<dbReference type="Proteomes" id="UP000078460">
    <property type="component" value="Unassembled WGS sequence"/>
</dbReference>
<name>A0A175Y568_9SPHN</name>
<evidence type="ECO:0000313" key="2">
    <source>
        <dbReference type="Proteomes" id="UP000078460"/>
    </source>
</evidence>
<evidence type="ECO:0000313" key="1">
    <source>
        <dbReference type="EMBL" id="KZB95793.1"/>
    </source>
</evidence>
<organism evidence="1 2">
    <name type="scientific">Sphingomonas melonis TY</name>
    <dbReference type="NCBI Taxonomy" id="621456"/>
    <lineage>
        <taxon>Bacteria</taxon>
        <taxon>Pseudomonadati</taxon>
        <taxon>Pseudomonadota</taxon>
        <taxon>Alphaproteobacteria</taxon>
        <taxon>Sphingomonadales</taxon>
        <taxon>Sphingomonadaceae</taxon>
        <taxon>Sphingomonas</taxon>
    </lineage>
</organism>
<dbReference type="RefSeq" id="WP_062126769.1">
    <property type="nucleotide sequence ID" value="NZ_CP017578.1"/>
</dbReference>
<dbReference type="KEGG" id="smy:BJP26_18535"/>
<reference evidence="1" key="1">
    <citation type="submission" date="2016-03" db="EMBL/GenBank/DDBJ databases">
        <title>Sphingomonas melonis TY, whole genome shotgun sequencing.</title>
        <authorList>
            <person name="Wang H."/>
            <person name="Zhu P."/>
        </authorList>
    </citation>
    <scope>NUCLEOTIDE SEQUENCE [LARGE SCALE GENOMIC DNA]</scope>
    <source>
        <strain evidence="1">TY</strain>
    </source>
</reference>
<gene>
    <name evidence="1" type="ORF">AVM11_16480</name>
</gene>
<comment type="caution">
    <text evidence="1">The sequence shown here is derived from an EMBL/GenBank/DDBJ whole genome shotgun (WGS) entry which is preliminary data.</text>
</comment>
<accession>A0A175Y568</accession>
<keyword evidence="2" id="KW-1185">Reference proteome</keyword>
<dbReference type="AlphaFoldDB" id="A0A175Y568"/>